<keyword evidence="3" id="KW-1185">Reference proteome</keyword>
<comment type="caution">
    <text evidence="2">The sequence shown here is derived from an EMBL/GenBank/DDBJ whole genome shotgun (WGS) entry which is preliminary data.</text>
</comment>
<feature type="transmembrane region" description="Helical" evidence="1">
    <location>
        <begin position="388"/>
        <end position="406"/>
    </location>
</feature>
<protein>
    <submittedName>
        <fullName evidence="2">4-amino-4-deoxy-L-arabinose transferase</fullName>
    </submittedName>
</protein>
<keyword evidence="1" id="KW-1133">Transmembrane helix</keyword>
<accession>A0A1H3TPZ0</accession>
<feature type="transmembrane region" description="Helical" evidence="1">
    <location>
        <begin position="285"/>
        <end position="306"/>
    </location>
</feature>
<dbReference type="RefSeq" id="WP_019600228.1">
    <property type="nucleotide sequence ID" value="NZ_FNQC01000020.1"/>
</dbReference>
<feature type="transmembrane region" description="Helical" evidence="1">
    <location>
        <begin position="130"/>
        <end position="146"/>
    </location>
</feature>
<feature type="transmembrane region" description="Helical" evidence="1">
    <location>
        <begin position="81"/>
        <end position="99"/>
    </location>
</feature>
<feature type="transmembrane region" description="Helical" evidence="1">
    <location>
        <begin position="194"/>
        <end position="215"/>
    </location>
</feature>
<evidence type="ECO:0000313" key="3">
    <source>
        <dbReference type="Proteomes" id="UP000199663"/>
    </source>
</evidence>
<name>A0A1H3TPZ0_9BACT</name>
<gene>
    <name evidence="2" type="ORF">SAMN05444412_12010</name>
</gene>
<proteinExistence type="predicted"/>
<sequence length="522" mass="61575">MPLKLPRQYLSLFVGFLFLSLYFWLGYDGITFSDDVYYLLTGKKFWEGIPISDDYHFSSRFGAYVFSGFFSHLFGLNDHLAALASLFSYLISFYLLWRLSKQNTYQWWFTGFFITHIYFLHFLPKVYPDSLLVLWVIVVPLTAIYRNKSPFWMALAMGLAFIIGFSTKETMVLLLPFPIILFFHDLVHKRPIAFYLWFGIWSVVLLSLYFGFFHWKFGNVFYRLEMVNEGHYISEYTYHDKGMGAIFSRLTYIPFFAFVERAYWPWLVLAIPGLWMAFKSQKPILFEFALTVGCLVLGFWFMTSTLDFYNPIYLNPRHLIVLIGPLSVLIAMGVSDWMSNKIWINWLSILFILGAAIALWLHDFKMSGYLLAFGLAVFFLKTTKQKTVAIAILLLLPVLASIRHQGQIKNYNHFIKAFNETILNNENENLILINNFVYLSKDILLPELEIAKKKLVALENIDRVKTEKPDEFELFVYKYYLHAYPSEQEDIKAFEDWAKTQNYLIVDEKEDQWILSRRYKIN</sequence>
<keyword evidence="2" id="KW-0808">Transferase</keyword>
<dbReference type="GO" id="GO:0016740">
    <property type="term" value="F:transferase activity"/>
    <property type="evidence" value="ECO:0007669"/>
    <property type="project" value="UniProtKB-KW"/>
</dbReference>
<dbReference type="Proteomes" id="UP000199663">
    <property type="component" value="Unassembled WGS sequence"/>
</dbReference>
<dbReference type="EMBL" id="FNQC01000020">
    <property type="protein sequence ID" value="SDZ52266.1"/>
    <property type="molecule type" value="Genomic_DNA"/>
</dbReference>
<evidence type="ECO:0000313" key="2">
    <source>
        <dbReference type="EMBL" id="SDZ52266.1"/>
    </source>
</evidence>
<feature type="transmembrane region" description="Helical" evidence="1">
    <location>
        <begin position="342"/>
        <end position="360"/>
    </location>
</feature>
<feature type="transmembrane region" description="Helical" evidence="1">
    <location>
        <begin position="152"/>
        <end position="182"/>
    </location>
</feature>
<keyword evidence="1" id="KW-0812">Transmembrane</keyword>
<evidence type="ECO:0000256" key="1">
    <source>
        <dbReference type="SAM" id="Phobius"/>
    </source>
</evidence>
<reference evidence="2 3" key="1">
    <citation type="submission" date="2016-10" db="EMBL/GenBank/DDBJ databases">
        <authorList>
            <person name="Varghese N."/>
            <person name="Submissions S."/>
        </authorList>
    </citation>
    <scope>NUCLEOTIDE SEQUENCE [LARGE SCALE GENOMIC DNA]</scope>
    <source>
        <strain evidence="2 3">DSM 17997</strain>
    </source>
</reference>
<feature type="transmembrane region" description="Helical" evidence="1">
    <location>
        <begin position="105"/>
        <end position="123"/>
    </location>
</feature>
<organism evidence="2 3">
    <name type="scientific">Rhodonellum ikkaensis</name>
    <dbReference type="NCBI Taxonomy" id="336829"/>
    <lineage>
        <taxon>Bacteria</taxon>
        <taxon>Pseudomonadati</taxon>
        <taxon>Bacteroidota</taxon>
        <taxon>Cytophagia</taxon>
        <taxon>Cytophagales</taxon>
        <taxon>Cytophagaceae</taxon>
        <taxon>Rhodonellum</taxon>
    </lineage>
</organism>
<keyword evidence="1" id="KW-0472">Membrane</keyword>
<feature type="transmembrane region" description="Helical" evidence="1">
    <location>
        <begin position="318"/>
        <end position="335"/>
    </location>
</feature>